<dbReference type="SUPFAM" id="SSF141562">
    <property type="entry name" value="At5g01610-like"/>
    <property type="match status" value="1"/>
</dbReference>
<comment type="caution">
    <text evidence="2">The sequence shown here is derived from an EMBL/GenBank/DDBJ whole genome shotgun (WGS) entry which is preliminary data.</text>
</comment>
<dbReference type="InterPro" id="IPR036758">
    <property type="entry name" value="At5g01610-like"/>
</dbReference>
<dbReference type="Proteomes" id="UP000734854">
    <property type="component" value="Unassembled WGS sequence"/>
</dbReference>
<sequence length="101" mass="11293">MHINEKKGTGAFCFSAAPRYKKSNPSRTLSFIIRSMASQLIEEQRRGAEIHKGHGVCRQHLVPLLKDLSLPKGILPLADTEEEEEPHVREDQAAAAEKSFL</sequence>
<name>A0A8J5HX86_ZINOF</name>
<dbReference type="EMBL" id="JACMSC010000001">
    <property type="protein sequence ID" value="KAG6537577.1"/>
    <property type="molecule type" value="Genomic_DNA"/>
</dbReference>
<organism evidence="2 3">
    <name type="scientific">Zingiber officinale</name>
    <name type="common">Ginger</name>
    <name type="synonym">Amomum zingiber</name>
    <dbReference type="NCBI Taxonomy" id="94328"/>
    <lineage>
        <taxon>Eukaryota</taxon>
        <taxon>Viridiplantae</taxon>
        <taxon>Streptophyta</taxon>
        <taxon>Embryophyta</taxon>
        <taxon>Tracheophyta</taxon>
        <taxon>Spermatophyta</taxon>
        <taxon>Magnoliopsida</taxon>
        <taxon>Liliopsida</taxon>
        <taxon>Zingiberales</taxon>
        <taxon>Zingiberaceae</taxon>
        <taxon>Zingiber</taxon>
    </lineage>
</organism>
<evidence type="ECO:0000313" key="3">
    <source>
        <dbReference type="Proteomes" id="UP000734854"/>
    </source>
</evidence>
<gene>
    <name evidence="2" type="ORF">ZIOFF_002671</name>
</gene>
<feature type="region of interest" description="Disordered" evidence="1">
    <location>
        <begin position="77"/>
        <end position="101"/>
    </location>
</feature>
<evidence type="ECO:0000256" key="1">
    <source>
        <dbReference type="SAM" id="MobiDB-lite"/>
    </source>
</evidence>
<evidence type="ECO:0000313" key="2">
    <source>
        <dbReference type="EMBL" id="KAG6537577.1"/>
    </source>
</evidence>
<protein>
    <submittedName>
        <fullName evidence="2">Uncharacterized protein</fullName>
    </submittedName>
</protein>
<reference evidence="2 3" key="1">
    <citation type="submission" date="2020-08" db="EMBL/GenBank/DDBJ databases">
        <title>Plant Genome Project.</title>
        <authorList>
            <person name="Zhang R.-G."/>
        </authorList>
    </citation>
    <scope>NUCLEOTIDE SEQUENCE [LARGE SCALE GENOMIC DNA]</scope>
    <source>
        <tissue evidence="2">Rhizome</tissue>
    </source>
</reference>
<dbReference type="AlphaFoldDB" id="A0A8J5HX86"/>
<proteinExistence type="predicted"/>
<accession>A0A8J5HX86</accession>
<keyword evidence="3" id="KW-1185">Reference proteome</keyword>